<comment type="caution">
    <text evidence="4">The sequence shown here is derived from an EMBL/GenBank/DDBJ whole genome shotgun (WGS) entry which is preliminary data.</text>
</comment>
<dbReference type="Gene3D" id="3.40.390.10">
    <property type="entry name" value="Collagenase (Catalytic Domain)"/>
    <property type="match status" value="1"/>
</dbReference>
<evidence type="ECO:0000256" key="1">
    <source>
        <dbReference type="PROSITE-ProRule" id="PRU01211"/>
    </source>
</evidence>
<keyword evidence="2" id="KW-0732">Signal</keyword>
<evidence type="ECO:0000256" key="2">
    <source>
        <dbReference type="RuleBase" id="RU361183"/>
    </source>
</evidence>
<dbReference type="GO" id="GO:0004222">
    <property type="term" value="F:metalloendopeptidase activity"/>
    <property type="evidence" value="ECO:0007669"/>
    <property type="project" value="UniProtKB-UniRule"/>
</dbReference>
<comment type="caution">
    <text evidence="1">Lacks conserved residue(s) required for the propagation of feature annotation.</text>
</comment>
<keyword evidence="1 2" id="KW-0482">Metalloprotease</keyword>
<organism evidence="4 5">
    <name type="scientific">Daphnia sinensis</name>
    <dbReference type="NCBI Taxonomy" id="1820382"/>
    <lineage>
        <taxon>Eukaryota</taxon>
        <taxon>Metazoa</taxon>
        <taxon>Ecdysozoa</taxon>
        <taxon>Arthropoda</taxon>
        <taxon>Crustacea</taxon>
        <taxon>Branchiopoda</taxon>
        <taxon>Diplostraca</taxon>
        <taxon>Cladocera</taxon>
        <taxon>Anomopoda</taxon>
        <taxon>Daphniidae</taxon>
        <taxon>Daphnia</taxon>
        <taxon>Daphnia similis group</taxon>
    </lineage>
</organism>
<keyword evidence="5" id="KW-1185">Reference proteome</keyword>
<feature type="active site" evidence="1">
    <location>
        <position position="197"/>
    </location>
</feature>
<dbReference type="EC" id="3.4.24.-" evidence="2"/>
<proteinExistence type="predicted"/>
<keyword evidence="1 2" id="KW-0378">Hydrolase</keyword>
<comment type="cofactor">
    <cofactor evidence="1 2">
        <name>Zn(2+)</name>
        <dbReference type="ChEBI" id="CHEBI:29105"/>
    </cofactor>
    <text evidence="1 2">Binds 1 zinc ion per subunit.</text>
</comment>
<protein>
    <recommendedName>
        <fullName evidence="2">Metalloendopeptidase</fullName>
        <ecNumber evidence="2">3.4.24.-</ecNumber>
    </recommendedName>
</protein>
<dbReference type="SMART" id="SM00235">
    <property type="entry name" value="ZnMc"/>
    <property type="match status" value="1"/>
</dbReference>
<dbReference type="Proteomes" id="UP000820818">
    <property type="component" value="Linkage Group LG5"/>
</dbReference>
<evidence type="ECO:0000313" key="5">
    <source>
        <dbReference type="Proteomes" id="UP000820818"/>
    </source>
</evidence>
<feature type="binding site" evidence="1">
    <location>
        <position position="206"/>
    </location>
    <ligand>
        <name>Zn(2+)</name>
        <dbReference type="ChEBI" id="CHEBI:29105"/>
        <note>catalytic</note>
    </ligand>
</feature>
<gene>
    <name evidence="4" type="ORF">GHT06_014559</name>
</gene>
<evidence type="ECO:0000313" key="4">
    <source>
        <dbReference type="EMBL" id="KAI9557810.1"/>
    </source>
</evidence>
<dbReference type="InterPro" id="IPR001506">
    <property type="entry name" value="Peptidase_M12A"/>
</dbReference>
<reference evidence="4 5" key="1">
    <citation type="submission" date="2022-05" db="EMBL/GenBank/DDBJ databases">
        <title>A multi-omics perspective on studying reproductive biology in Daphnia sinensis.</title>
        <authorList>
            <person name="Jia J."/>
        </authorList>
    </citation>
    <scope>NUCLEOTIDE SEQUENCE [LARGE SCALE GENOMIC DNA]</scope>
    <source>
        <strain evidence="4 5">WSL</strain>
    </source>
</reference>
<dbReference type="Pfam" id="PF01400">
    <property type="entry name" value="Astacin"/>
    <property type="match status" value="1"/>
</dbReference>
<dbReference type="AlphaFoldDB" id="A0AAD5L9H7"/>
<dbReference type="PRINTS" id="PR00480">
    <property type="entry name" value="ASTACIN"/>
</dbReference>
<dbReference type="InterPro" id="IPR024079">
    <property type="entry name" value="MetalloPept_cat_dom_sf"/>
</dbReference>
<name>A0AAD5L9H7_9CRUS</name>
<keyword evidence="1 2" id="KW-0479">Metal-binding</keyword>
<dbReference type="InterPro" id="IPR006026">
    <property type="entry name" value="Peptidase_Metallo"/>
</dbReference>
<dbReference type="PROSITE" id="PS51864">
    <property type="entry name" value="ASTACIN"/>
    <property type="match status" value="1"/>
</dbReference>
<dbReference type="EMBL" id="WJBH02000005">
    <property type="protein sequence ID" value="KAI9557810.1"/>
    <property type="molecule type" value="Genomic_DNA"/>
</dbReference>
<evidence type="ECO:0000259" key="3">
    <source>
        <dbReference type="PROSITE" id="PS51864"/>
    </source>
</evidence>
<keyword evidence="1 2" id="KW-0862">Zinc</keyword>
<dbReference type="GO" id="GO:0008270">
    <property type="term" value="F:zinc ion binding"/>
    <property type="evidence" value="ECO:0007669"/>
    <property type="project" value="UniProtKB-UniRule"/>
</dbReference>
<sequence length="298" mass="33644">MAIRQDFCCLFSFLAICTAIICCWIYPVGANPVWAENDNHLDRNEVAFEAGEPLTDEEFNSNVQEKTASVDGSQSWEKHAHNELLGGDVVPGNNINANKNADLKWPNAQVPYVISKSFSPDDRRIIASAMAMYHQKTCIRFVARGAQKDYVKIIRSQESTTGQKNNPGCWSVKGRAGNMQELSLDGTCVHRATVIHELMHALGFDHEQQRPEQQKFITVKYENIIQERRQWFKPNPPDAINTIGRYDINSVMHYRANAFAIDPSKPTMVSKTGRTTMGNENGLTTMDVEKLKKLYCNS</sequence>
<dbReference type="PANTHER" id="PTHR10127:SF883">
    <property type="entry name" value="ZINC METALLOPROTEINASE NAS-8"/>
    <property type="match status" value="1"/>
</dbReference>
<feature type="chain" id="PRO_5041773168" description="Metalloendopeptidase" evidence="2">
    <location>
        <begin position="31"/>
        <end position="298"/>
    </location>
</feature>
<dbReference type="InterPro" id="IPR034035">
    <property type="entry name" value="Astacin-like_dom"/>
</dbReference>
<dbReference type="PANTHER" id="PTHR10127">
    <property type="entry name" value="DISCOIDIN, CUB, EGF, LAMININ , AND ZINC METALLOPROTEASE DOMAIN CONTAINING"/>
    <property type="match status" value="1"/>
</dbReference>
<accession>A0AAD5L9H7</accession>
<feature type="signal peptide" evidence="2">
    <location>
        <begin position="1"/>
        <end position="30"/>
    </location>
</feature>
<feature type="binding site" evidence="1">
    <location>
        <position position="196"/>
    </location>
    <ligand>
        <name>Zn(2+)</name>
        <dbReference type="ChEBI" id="CHEBI:29105"/>
        <note>catalytic</note>
    </ligand>
</feature>
<dbReference type="CDD" id="cd04280">
    <property type="entry name" value="ZnMc_astacin_like"/>
    <property type="match status" value="1"/>
</dbReference>
<keyword evidence="1 2" id="KW-0645">Protease</keyword>
<feature type="domain" description="Peptidase M12A" evidence="3">
    <location>
        <begin position="96"/>
        <end position="297"/>
    </location>
</feature>
<feature type="binding site" evidence="1">
    <location>
        <position position="200"/>
    </location>
    <ligand>
        <name>Zn(2+)</name>
        <dbReference type="ChEBI" id="CHEBI:29105"/>
        <note>catalytic</note>
    </ligand>
</feature>
<dbReference type="GO" id="GO:0006508">
    <property type="term" value="P:proteolysis"/>
    <property type="evidence" value="ECO:0007669"/>
    <property type="project" value="UniProtKB-KW"/>
</dbReference>
<dbReference type="SUPFAM" id="SSF55486">
    <property type="entry name" value="Metalloproteases ('zincins'), catalytic domain"/>
    <property type="match status" value="1"/>
</dbReference>